<evidence type="ECO:0000313" key="5">
    <source>
        <dbReference type="Proteomes" id="UP000316313"/>
    </source>
</evidence>
<dbReference type="PANTHER" id="PTHR30160">
    <property type="entry name" value="TETRAACYLDISACCHARIDE 4'-KINASE-RELATED"/>
    <property type="match status" value="1"/>
</dbReference>
<dbReference type="SUPFAM" id="SSF53756">
    <property type="entry name" value="UDP-Glycosyltransferase/glycogen phosphorylase"/>
    <property type="match status" value="1"/>
</dbReference>
<evidence type="ECO:0000313" key="4">
    <source>
        <dbReference type="EMBL" id="QDH18034.1"/>
    </source>
</evidence>
<sequence>MISKKKSLSEKDTQEILDLINEGNSLLDDDKDFGAFFEKSTSFEDLPSIQLRNNPNNPFGNIEKKLSQKGPNDIRFDFMDGCRIWLPEPAHWHVRLRDTHTNTVIFDDALFSSGLLQTEKRYFFPLELTIWKNQEEIFSHVFSLENKKILVSMHLGALGDHIAWIEHVSAFSKIHNCRIDCCVSPALIPLFEKEYPHITFITNKELQKENDYYAHYKVMIFANDLERKYQPNDYRQSGLVHTAPYILGLPPIERKPHITLENNDRPLEEPYICIATQASGLYKYWLNPHGWPNIIQFLQKQGYRIVCIDQSKGKGQENIWNMLPKDVIDETGDKPLTERARWLKHADFFIGLSSGLSWLAWTVNTPVVMISGFTEPFNEFFTPYRVINRHVCTGCANDTSQLLDRNDPLFCPYFKGTDRMFECSYMITPEHVISTLRPLLKK</sequence>
<name>A0A4Y6ULV0_9PROT</name>
<dbReference type="KEGG" id="ssam:E3D00_06945"/>
<dbReference type="Gene3D" id="3.40.50.2000">
    <property type="entry name" value="Glycogen Phosphorylase B"/>
    <property type="match status" value="1"/>
</dbReference>
<dbReference type="Pfam" id="PF21129">
    <property type="entry name" value="TibC_1st"/>
    <property type="match status" value="1"/>
</dbReference>
<dbReference type="EMBL" id="CP038141">
    <property type="protein sequence ID" value="QDH18034.1"/>
    <property type="molecule type" value="Genomic_DNA"/>
</dbReference>
<dbReference type="PANTHER" id="PTHR30160:SF1">
    <property type="entry name" value="LIPOPOLYSACCHARIDE 1,2-N-ACETYLGLUCOSAMINETRANSFERASE-RELATED"/>
    <property type="match status" value="1"/>
</dbReference>
<keyword evidence="1" id="KW-0328">Glycosyltransferase</keyword>
<reference evidence="4 5" key="1">
    <citation type="submission" date="2019-03" db="EMBL/GenBank/DDBJ databases">
        <title>The complete genome sequence of Swingsia samuiensis NBRC107927(T).</title>
        <authorList>
            <person name="Chua K.-O."/>
            <person name="Chan K.-G."/>
            <person name="See-Too W.-S."/>
        </authorList>
    </citation>
    <scope>NUCLEOTIDE SEQUENCE [LARGE SCALE GENOMIC DNA]</scope>
    <source>
        <strain evidence="4 5">AH83</strain>
    </source>
</reference>
<keyword evidence="5" id="KW-1185">Reference proteome</keyword>
<dbReference type="GO" id="GO:0009244">
    <property type="term" value="P:lipopolysaccharide core region biosynthetic process"/>
    <property type="evidence" value="ECO:0007669"/>
    <property type="project" value="TreeGrafter"/>
</dbReference>
<keyword evidence="2 4" id="KW-0808">Transferase</keyword>
<dbReference type="OrthoDB" id="5561008at2"/>
<evidence type="ECO:0000256" key="1">
    <source>
        <dbReference type="ARBA" id="ARBA00022676"/>
    </source>
</evidence>
<dbReference type="AlphaFoldDB" id="A0A4Y6ULV0"/>
<dbReference type="InterPro" id="IPR051199">
    <property type="entry name" value="LPS_LOS_Heptosyltrfase"/>
</dbReference>
<dbReference type="Proteomes" id="UP000316313">
    <property type="component" value="Chromosome"/>
</dbReference>
<evidence type="ECO:0000256" key="2">
    <source>
        <dbReference type="ARBA" id="ARBA00022679"/>
    </source>
</evidence>
<evidence type="ECO:0000259" key="3">
    <source>
        <dbReference type="Pfam" id="PF21129"/>
    </source>
</evidence>
<dbReference type="Pfam" id="PF01075">
    <property type="entry name" value="Glyco_transf_9"/>
    <property type="match status" value="1"/>
</dbReference>
<dbReference type="InterPro" id="IPR030929">
    <property type="entry name" value="Aah/TibC-like"/>
</dbReference>
<protein>
    <submittedName>
        <fullName evidence="4">Autotransporter strand-loop-strand O-heptosyltransferase</fullName>
    </submittedName>
</protein>
<dbReference type="InterPro" id="IPR002201">
    <property type="entry name" value="Glyco_trans_9"/>
</dbReference>
<feature type="domain" description="Autotransproter heptosyltransferase TibC/BAHTCr-like N-terminal" evidence="3">
    <location>
        <begin position="70"/>
        <end position="133"/>
    </location>
</feature>
<dbReference type="GO" id="GO:0005829">
    <property type="term" value="C:cytosol"/>
    <property type="evidence" value="ECO:0007669"/>
    <property type="project" value="TreeGrafter"/>
</dbReference>
<dbReference type="InterPro" id="IPR049327">
    <property type="entry name" value="TibC/BAHTCr-like_N"/>
</dbReference>
<gene>
    <name evidence="4" type="ORF">E3D00_06945</name>
</gene>
<accession>A0A4Y6ULV0</accession>
<dbReference type="CDD" id="cd03789">
    <property type="entry name" value="GT9_LPS_heptosyltransferase"/>
    <property type="match status" value="1"/>
</dbReference>
<proteinExistence type="predicted"/>
<dbReference type="NCBIfam" id="TIGR04414">
    <property type="entry name" value="hepto_Aah_TibC"/>
    <property type="match status" value="1"/>
</dbReference>
<dbReference type="GO" id="GO:0008713">
    <property type="term" value="F:ADP-heptose-lipopolysaccharide heptosyltransferase activity"/>
    <property type="evidence" value="ECO:0007669"/>
    <property type="project" value="TreeGrafter"/>
</dbReference>
<organism evidence="4 5">
    <name type="scientific">Swingsia samuiensis</name>
    <dbReference type="NCBI Taxonomy" id="1293412"/>
    <lineage>
        <taxon>Bacteria</taxon>
        <taxon>Pseudomonadati</taxon>
        <taxon>Pseudomonadota</taxon>
        <taxon>Alphaproteobacteria</taxon>
        <taxon>Acetobacterales</taxon>
        <taxon>Acetobacteraceae</taxon>
        <taxon>Swingsia</taxon>
    </lineage>
</organism>